<dbReference type="GO" id="GO:0031419">
    <property type="term" value="F:cobalamin binding"/>
    <property type="evidence" value="ECO:0007669"/>
    <property type="project" value="InterPro"/>
</dbReference>
<keyword evidence="2" id="KW-0949">S-adenosyl-L-methionine</keyword>
<dbReference type="Pfam" id="PF02310">
    <property type="entry name" value="B12-binding"/>
    <property type="match status" value="1"/>
</dbReference>
<proteinExistence type="predicted"/>
<evidence type="ECO:0000256" key="2">
    <source>
        <dbReference type="ARBA" id="ARBA00022691"/>
    </source>
</evidence>
<dbReference type="GO" id="GO:0051536">
    <property type="term" value="F:iron-sulfur cluster binding"/>
    <property type="evidence" value="ECO:0007669"/>
    <property type="project" value="UniProtKB-KW"/>
</dbReference>
<keyword evidence="4" id="KW-0408">Iron</keyword>
<dbReference type="EMBL" id="UINC01177108">
    <property type="protein sequence ID" value="SVD84563.1"/>
    <property type="molecule type" value="Genomic_DNA"/>
</dbReference>
<gene>
    <name evidence="7" type="ORF">METZ01_LOCUS437417</name>
</gene>
<dbReference type="GO" id="GO:0046872">
    <property type="term" value="F:metal ion binding"/>
    <property type="evidence" value="ECO:0007669"/>
    <property type="project" value="UniProtKB-KW"/>
</dbReference>
<dbReference type="Gene3D" id="3.40.50.280">
    <property type="entry name" value="Cobalamin-binding domain"/>
    <property type="match status" value="1"/>
</dbReference>
<dbReference type="InterPro" id="IPR051198">
    <property type="entry name" value="BchE-like"/>
</dbReference>
<evidence type="ECO:0000256" key="1">
    <source>
        <dbReference type="ARBA" id="ARBA00001966"/>
    </source>
</evidence>
<feature type="non-terminal residue" evidence="7">
    <location>
        <position position="200"/>
    </location>
</feature>
<evidence type="ECO:0000256" key="5">
    <source>
        <dbReference type="ARBA" id="ARBA00023014"/>
    </source>
</evidence>
<name>A0A382YMV2_9ZZZZ</name>
<evidence type="ECO:0000313" key="7">
    <source>
        <dbReference type="EMBL" id="SVD84563.1"/>
    </source>
</evidence>
<organism evidence="7">
    <name type="scientific">marine metagenome</name>
    <dbReference type="NCBI Taxonomy" id="408172"/>
    <lineage>
        <taxon>unclassified sequences</taxon>
        <taxon>metagenomes</taxon>
        <taxon>ecological metagenomes</taxon>
    </lineage>
</organism>
<dbReference type="CDD" id="cd02068">
    <property type="entry name" value="radical_SAM_B12_BD"/>
    <property type="match status" value="1"/>
</dbReference>
<dbReference type="PANTHER" id="PTHR43409">
    <property type="entry name" value="ANAEROBIC MAGNESIUM-PROTOPORPHYRIN IX MONOMETHYL ESTER CYCLASE-RELATED"/>
    <property type="match status" value="1"/>
</dbReference>
<dbReference type="InterPro" id="IPR036724">
    <property type="entry name" value="Cobalamin-bd_sf"/>
</dbReference>
<protein>
    <recommendedName>
        <fullName evidence="6">B12-binding domain-containing protein</fullName>
    </recommendedName>
</protein>
<evidence type="ECO:0000256" key="3">
    <source>
        <dbReference type="ARBA" id="ARBA00022723"/>
    </source>
</evidence>
<reference evidence="7" key="1">
    <citation type="submission" date="2018-05" db="EMBL/GenBank/DDBJ databases">
        <authorList>
            <person name="Lanie J.A."/>
            <person name="Ng W.-L."/>
            <person name="Kazmierczak K.M."/>
            <person name="Andrzejewski T.M."/>
            <person name="Davidsen T.M."/>
            <person name="Wayne K.J."/>
            <person name="Tettelin H."/>
            <person name="Glass J.I."/>
            <person name="Rusch D."/>
            <person name="Podicherti R."/>
            <person name="Tsui H.-C.T."/>
            <person name="Winkler M.E."/>
        </authorList>
    </citation>
    <scope>NUCLEOTIDE SEQUENCE</scope>
</reference>
<accession>A0A382YMV2</accession>
<keyword evidence="5" id="KW-0411">Iron-sulfur</keyword>
<dbReference type="AlphaFoldDB" id="A0A382YMV2"/>
<comment type="cofactor">
    <cofactor evidence="1">
        <name>[4Fe-4S] cluster</name>
        <dbReference type="ChEBI" id="CHEBI:49883"/>
    </cofactor>
</comment>
<dbReference type="PROSITE" id="PS51332">
    <property type="entry name" value="B12_BINDING"/>
    <property type="match status" value="1"/>
</dbReference>
<evidence type="ECO:0000259" key="6">
    <source>
        <dbReference type="PROSITE" id="PS51332"/>
    </source>
</evidence>
<keyword evidence="3" id="KW-0479">Metal-binding</keyword>
<evidence type="ECO:0000256" key="4">
    <source>
        <dbReference type="ARBA" id="ARBA00023004"/>
    </source>
</evidence>
<sequence length="200" mass="22555">MTRDDTILLYNPNPEKDRPSLDVPLSLLAASKYLDKAGYKIKIIKDNLYENHLDVLREAAKNSPIMGVSAMTGYQIHDGLEACKIAKEANKDIKFIWGGYHPTIYPVQTLENPYVDIVVKGKGEMAFYELIERIVEGESLEGLEGVYWKENGKVFSNPDRAQAPLDDDPPMPYHLVDIEKCLFASEFGKRTISYVSSYGC</sequence>
<dbReference type="PANTHER" id="PTHR43409:SF7">
    <property type="entry name" value="BLL1977 PROTEIN"/>
    <property type="match status" value="1"/>
</dbReference>
<dbReference type="SUPFAM" id="SSF52242">
    <property type="entry name" value="Cobalamin (vitamin B12)-binding domain"/>
    <property type="match status" value="1"/>
</dbReference>
<feature type="domain" description="B12-binding" evidence="6">
    <location>
        <begin position="6"/>
        <end position="141"/>
    </location>
</feature>
<dbReference type="InterPro" id="IPR006158">
    <property type="entry name" value="Cobalamin-bd"/>
</dbReference>